<feature type="coiled-coil region" evidence="1">
    <location>
        <begin position="310"/>
        <end position="337"/>
    </location>
</feature>
<evidence type="ECO:0000313" key="4">
    <source>
        <dbReference type="Proteomes" id="UP001219355"/>
    </source>
</evidence>
<keyword evidence="1" id="KW-0175">Coiled coil</keyword>
<feature type="region of interest" description="Disordered" evidence="2">
    <location>
        <begin position="221"/>
        <end position="244"/>
    </location>
</feature>
<gene>
    <name evidence="3" type="ORF">PRK78_004059</name>
</gene>
<name>A0AAF0DH56_9EURO</name>
<evidence type="ECO:0000256" key="2">
    <source>
        <dbReference type="SAM" id="MobiDB-lite"/>
    </source>
</evidence>
<reference evidence="3" key="1">
    <citation type="submission" date="2023-03" db="EMBL/GenBank/DDBJ databases">
        <title>Emydomyces testavorans Genome Sequence.</title>
        <authorList>
            <person name="Hoyer L."/>
        </authorList>
    </citation>
    <scope>NUCLEOTIDE SEQUENCE</scope>
    <source>
        <strain evidence="3">16-2883</strain>
    </source>
</reference>
<feature type="compositionally biased region" description="Polar residues" evidence="2">
    <location>
        <begin position="1"/>
        <end position="20"/>
    </location>
</feature>
<accession>A0AAF0DH56</accession>
<organism evidence="3 4">
    <name type="scientific">Emydomyces testavorans</name>
    <dbReference type="NCBI Taxonomy" id="2070801"/>
    <lineage>
        <taxon>Eukaryota</taxon>
        <taxon>Fungi</taxon>
        <taxon>Dikarya</taxon>
        <taxon>Ascomycota</taxon>
        <taxon>Pezizomycotina</taxon>
        <taxon>Eurotiomycetes</taxon>
        <taxon>Eurotiomycetidae</taxon>
        <taxon>Onygenales</taxon>
        <taxon>Nannizziopsiaceae</taxon>
        <taxon>Emydomyces</taxon>
    </lineage>
</organism>
<feature type="compositionally biased region" description="Polar residues" evidence="2">
    <location>
        <begin position="191"/>
        <end position="200"/>
    </location>
</feature>
<dbReference type="AlphaFoldDB" id="A0AAF0DH56"/>
<protein>
    <submittedName>
        <fullName evidence="3">Uncharacterized protein</fullName>
    </submittedName>
</protein>
<dbReference type="Proteomes" id="UP001219355">
    <property type="component" value="Chromosome 2"/>
</dbReference>
<feature type="region of interest" description="Disordered" evidence="2">
    <location>
        <begin position="155"/>
        <end position="177"/>
    </location>
</feature>
<evidence type="ECO:0000313" key="3">
    <source>
        <dbReference type="EMBL" id="WEW58591.1"/>
    </source>
</evidence>
<feature type="region of interest" description="Disordered" evidence="2">
    <location>
        <begin position="1"/>
        <end position="22"/>
    </location>
</feature>
<feature type="compositionally biased region" description="Basic and acidic residues" evidence="2">
    <location>
        <begin position="100"/>
        <end position="110"/>
    </location>
</feature>
<sequence>MLQSSSKQENRGRTSASTRGTSKRNRCEFFLWDDEAKRRSGQALLAGSRSEAVNARDDTPKTPAVSRVRDITHTGLLTPETGQKKRVRSGEDDITEAEESPSKTRRVGERKVSSFLTRWLNNLREANEQRELEEDDALFGWNEEMDEEAVDLMTNRDETQSTEHASAPAAHVDKPAQPEHLKVLTPRKGSYPQSSLQVRQQPAMPPALENKAAALSPRASRPSVTTNHVHPPQTPTPIRFTSSPFMNRYPTRPPPQEQYCKLISQTLTLLETHHISLPPDAKHELISLLDTYDLRTLGIIKGRDVSRMAIKSRDEKIQDLLERIECLEAEREAWRAGVVKEHVDRKQDTGPESKWK</sequence>
<proteinExistence type="predicted"/>
<feature type="region of interest" description="Disordered" evidence="2">
    <location>
        <begin position="186"/>
        <end position="205"/>
    </location>
</feature>
<keyword evidence="4" id="KW-1185">Reference proteome</keyword>
<feature type="region of interest" description="Disordered" evidence="2">
    <location>
        <begin position="43"/>
        <end position="110"/>
    </location>
</feature>
<evidence type="ECO:0000256" key="1">
    <source>
        <dbReference type="SAM" id="Coils"/>
    </source>
</evidence>
<dbReference type="EMBL" id="CP120628">
    <property type="protein sequence ID" value="WEW58591.1"/>
    <property type="molecule type" value="Genomic_DNA"/>
</dbReference>